<gene>
    <name evidence="1" type="ORF">Y69_0110</name>
</gene>
<dbReference type="EMBL" id="FN298493">
    <property type="protein sequence ID" value="CAX67731.1"/>
    <property type="molecule type" value="Genomic_DNA"/>
</dbReference>
<dbReference type="InterPro" id="IPR043519">
    <property type="entry name" value="NT_sf"/>
</dbReference>
<organism evidence="1">
    <name type="scientific">Yersinia enterocolitica</name>
    <dbReference type="NCBI Taxonomy" id="630"/>
    <lineage>
        <taxon>Bacteria</taxon>
        <taxon>Pseudomonadati</taxon>
        <taxon>Pseudomonadota</taxon>
        <taxon>Gammaproteobacteria</taxon>
        <taxon>Enterobacterales</taxon>
        <taxon>Yersiniaceae</taxon>
        <taxon>Yersinia</taxon>
    </lineage>
</organism>
<dbReference type="SUPFAM" id="SSF81301">
    <property type="entry name" value="Nucleotidyltransferase"/>
    <property type="match status" value="1"/>
</dbReference>
<proteinExistence type="predicted"/>
<reference evidence="1" key="1">
    <citation type="submission" date="2009-04" db="EMBL/GenBank/DDBJ databases">
        <title>Novel enterobacterial integrative and conjugative elements (ICEs), including a mobilisable relateive of SPI-7.</title>
        <authorList>
            <person name="Seth-Smith H.M."/>
        </authorList>
    </citation>
    <scope>NUCLEOTIDE SEQUENCE</scope>
    <source>
        <strain evidence="1">Y69</strain>
    </source>
</reference>
<evidence type="ECO:0008006" key="2">
    <source>
        <dbReference type="Google" id="ProtNLM"/>
    </source>
</evidence>
<dbReference type="Gene3D" id="3.30.460.40">
    <property type="match status" value="1"/>
</dbReference>
<protein>
    <recommendedName>
        <fullName evidence="2">Nucleotidyl transferase AbiEii/AbiGii toxin family protein</fullName>
    </recommendedName>
</protein>
<name>F2Q804_YEREN</name>
<dbReference type="AlphaFoldDB" id="F2Q804"/>
<evidence type="ECO:0000313" key="1">
    <source>
        <dbReference type="EMBL" id="CAX67731.1"/>
    </source>
</evidence>
<sequence length="238" mass="26890">MILEAKQQHRMLVEVAHALGPDLVKQVTFVGGCTTALLLTDEVTAEQVRHTDDVDLIVHVISYANYHALQEELNKRGFKIVAPNNDDDIPICAMQLNELRVDIMPDDESILGFSNRWYKEAMENSFDYQLNENITIKLVSPDYFVATKLEAWLGRGKGDALTSRDIEDIINLIDGREELISELSNSSGAVKAFISKQLCHLLKDSNFEYAVSSQSNNSPERESIIFERIEEIVKRTSC</sequence>
<accession>F2Q804</accession>